<evidence type="ECO:0000313" key="2">
    <source>
        <dbReference type="Proteomes" id="UP000677537"/>
    </source>
</evidence>
<accession>A0A940S908</accession>
<evidence type="ECO:0000313" key="1">
    <source>
        <dbReference type="EMBL" id="MBP0494652.1"/>
    </source>
</evidence>
<keyword evidence="2" id="KW-1185">Reference proteome</keyword>
<dbReference type="AlphaFoldDB" id="A0A940S908"/>
<comment type="caution">
    <text evidence="1">The sequence shown here is derived from an EMBL/GenBank/DDBJ whole genome shotgun (WGS) entry which is preliminary data.</text>
</comment>
<dbReference type="EMBL" id="JAGIZA010000011">
    <property type="protein sequence ID" value="MBP0494652.1"/>
    <property type="molecule type" value="Genomic_DNA"/>
</dbReference>
<proteinExistence type="predicted"/>
<dbReference type="RefSeq" id="WP_209375393.1">
    <property type="nucleotide sequence ID" value="NZ_JAGIZA010000011.1"/>
</dbReference>
<gene>
    <name evidence="1" type="ORF">J5Y10_17845</name>
</gene>
<dbReference type="Proteomes" id="UP000677537">
    <property type="component" value="Unassembled WGS sequence"/>
</dbReference>
<name>A0A940S908_9PROT</name>
<organism evidence="1 2">
    <name type="scientific">Roseomonas indoligenes</name>
    <dbReference type="NCBI Taxonomy" id="2820811"/>
    <lineage>
        <taxon>Bacteria</taxon>
        <taxon>Pseudomonadati</taxon>
        <taxon>Pseudomonadota</taxon>
        <taxon>Alphaproteobacteria</taxon>
        <taxon>Acetobacterales</taxon>
        <taxon>Roseomonadaceae</taxon>
        <taxon>Roseomonas</taxon>
    </lineage>
</organism>
<reference evidence="1" key="1">
    <citation type="submission" date="2021-03" db="EMBL/GenBank/DDBJ databases">
        <authorList>
            <person name="So Y."/>
        </authorList>
    </citation>
    <scope>NUCLEOTIDE SEQUENCE</scope>
    <source>
        <strain evidence="1">SG15</strain>
    </source>
</reference>
<protein>
    <submittedName>
        <fullName evidence="1">Uncharacterized protein</fullName>
    </submittedName>
</protein>
<sequence>MTGPSDRVGPGQDGNGASPAEQAMALLMRPVRHAVNNLSMVLTANLDSALPRLPEGGVVTRQVTRARDAALEYDALARGFLALGREEGVRPAPAGRILQELIPLLTLAAGGPVELRILGQAVVQRRSPLLEGALILAASGGAGLPPGPRPAIRLDGARLTLAWPLPSAAWAALEELGAVLEPVSEGVAVTLPAG</sequence>